<dbReference type="RefSeq" id="WP_166636136.1">
    <property type="nucleotide sequence ID" value="NZ_BJUE01000049.1"/>
</dbReference>
<name>A0A8B4QC95_9BACL</name>
<comment type="caution">
    <text evidence="2">The sequence shown here is derived from an EMBL/GenBank/DDBJ whole genome shotgun (WGS) entry which is preliminary data.</text>
</comment>
<evidence type="ECO:0000313" key="2">
    <source>
        <dbReference type="EMBL" id="STX10380.1"/>
    </source>
</evidence>
<evidence type="ECO:0000313" key="3">
    <source>
        <dbReference type="EMBL" id="TDR34732.1"/>
    </source>
</evidence>
<dbReference type="InterPro" id="IPR011050">
    <property type="entry name" value="Pectin_lyase_fold/virulence"/>
</dbReference>
<gene>
    <name evidence="3" type="ORF">DFR61_13617</name>
    <name evidence="2" type="ORF">NCTC10597_02102</name>
</gene>
<keyword evidence="5" id="KW-1185">Reference proteome</keyword>
<dbReference type="EMBL" id="UGNP01000001">
    <property type="protein sequence ID" value="STX10380.1"/>
    <property type="molecule type" value="Genomic_DNA"/>
</dbReference>
<keyword evidence="1" id="KW-0732">Signal</keyword>
<reference evidence="2 4" key="1">
    <citation type="submission" date="2018-06" db="EMBL/GenBank/DDBJ databases">
        <authorList>
            <consortium name="Pathogen Informatics"/>
            <person name="Doyle S."/>
        </authorList>
    </citation>
    <scope>NUCLEOTIDE SEQUENCE [LARGE SCALE GENOMIC DNA]</scope>
    <source>
        <strain evidence="2 4">NCTC10597</strain>
    </source>
</reference>
<proteinExistence type="predicted"/>
<dbReference type="Gene3D" id="2.160.20.10">
    <property type="entry name" value="Single-stranded right-handed beta-helix, Pectin lyase-like"/>
    <property type="match status" value="1"/>
</dbReference>
<dbReference type="Proteomes" id="UP000294641">
    <property type="component" value="Unassembled WGS sequence"/>
</dbReference>
<dbReference type="EMBL" id="SNZG01000036">
    <property type="protein sequence ID" value="TDR34732.1"/>
    <property type="molecule type" value="Genomic_DNA"/>
</dbReference>
<organism evidence="2 4">
    <name type="scientific">Kurthia zopfii</name>
    <dbReference type="NCBI Taxonomy" id="1650"/>
    <lineage>
        <taxon>Bacteria</taxon>
        <taxon>Bacillati</taxon>
        <taxon>Bacillota</taxon>
        <taxon>Bacilli</taxon>
        <taxon>Bacillales</taxon>
        <taxon>Caryophanaceae</taxon>
        <taxon>Kurthia</taxon>
    </lineage>
</organism>
<evidence type="ECO:0000256" key="1">
    <source>
        <dbReference type="SAM" id="SignalP"/>
    </source>
</evidence>
<dbReference type="Proteomes" id="UP000254330">
    <property type="component" value="Unassembled WGS sequence"/>
</dbReference>
<feature type="chain" id="PRO_5038710386" evidence="1">
    <location>
        <begin position="19"/>
        <end position="417"/>
    </location>
</feature>
<sequence>MKKIIALLFICMAIFAVAGHENTAEAASKKVYKITPSSKPVDPLFLRFSTYNKDTKHYYLLRSYLEKFEKENGGTLVLKKGTYTISNALYIPSNVTIKLENDARLNKGTKTGTSQFKPSTSIFQLVRPSKANKKGAYGKHNGEKNIQFIGSGKATIDMKYFEKGIAIIMGHNQNVKVDNIDFQNISNAHFIEMDASKNVKVTNSSFKNSKDGYASIKEAINLDTPDRTTKGWSQEWSKFDRQANDTVLIEGNTFYNLPRAIGTHKYSEKKLHKKVTIRDNKMSKIKRDYIRGLNWSQPVIENNTFSMTKAESNKEENALLRGVFLSGSYKPTIRENNFNYIPRPIAFLKWQNTNGGTTKFIYSHITKGNKADFLTNHISNAMFQKILINGYDNGESDELDQVEFPESILKPELREEE</sequence>
<accession>A0A8B4QC95</accession>
<reference evidence="3 5" key="2">
    <citation type="submission" date="2019-03" db="EMBL/GenBank/DDBJ databases">
        <title>Genomic Encyclopedia of Type Strains, Phase IV (KMG-IV): sequencing the most valuable type-strain genomes for metagenomic binning, comparative biology and taxonomic classification.</title>
        <authorList>
            <person name="Goeker M."/>
        </authorList>
    </citation>
    <scope>NUCLEOTIDE SEQUENCE [LARGE SCALE GENOMIC DNA]</scope>
    <source>
        <strain evidence="3 5">DSM 20580</strain>
    </source>
</reference>
<dbReference type="InterPro" id="IPR012334">
    <property type="entry name" value="Pectin_lyas_fold"/>
</dbReference>
<dbReference type="SUPFAM" id="SSF51126">
    <property type="entry name" value="Pectin lyase-like"/>
    <property type="match status" value="1"/>
</dbReference>
<protein>
    <submittedName>
        <fullName evidence="3">Parallel beta helix pectate lyase-like protein</fullName>
    </submittedName>
</protein>
<dbReference type="AlphaFoldDB" id="A0A8B4QC95"/>
<evidence type="ECO:0000313" key="5">
    <source>
        <dbReference type="Proteomes" id="UP000294641"/>
    </source>
</evidence>
<feature type="signal peptide" evidence="1">
    <location>
        <begin position="1"/>
        <end position="18"/>
    </location>
</feature>
<evidence type="ECO:0000313" key="4">
    <source>
        <dbReference type="Proteomes" id="UP000254330"/>
    </source>
</evidence>